<keyword evidence="1" id="KW-0472">Membrane</keyword>
<accession>A0AAJ6QNR1</accession>
<evidence type="ECO:0000259" key="3">
    <source>
        <dbReference type="SMART" id="SM00703"/>
    </source>
</evidence>
<feature type="transmembrane region" description="Helical" evidence="1">
    <location>
        <begin position="443"/>
        <end position="465"/>
    </location>
</feature>
<organism evidence="4 5">
    <name type="scientific">Galendromus occidentalis</name>
    <name type="common">western predatory mite</name>
    <dbReference type="NCBI Taxonomy" id="34638"/>
    <lineage>
        <taxon>Eukaryota</taxon>
        <taxon>Metazoa</taxon>
        <taxon>Ecdysozoa</taxon>
        <taxon>Arthropoda</taxon>
        <taxon>Chelicerata</taxon>
        <taxon>Arachnida</taxon>
        <taxon>Acari</taxon>
        <taxon>Parasitiformes</taxon>
        <taxon>Mesostigmata</taxon>
        <taxon>Gamasina</taxon>
        <taxon>Phytoseioidea</taxon>
        <taxon>Phytoseiidae</taxon>
        <taxon>Typhlodrominae</taxon>
        <taxon>Galendromus</taxon>
    </lineage>
</organism>
<name>A0AAJ6QNR1_9ACAR</name>
<reference evidence="5" key="1">
    <citation type="submission" date="2025-08" db="UniProtKB">
        <authorList>
            <consortium name="RefSeq"/>
        </authorList>
    </citation>
    <scope>IDENTIFICATION</scope>
</reference>
<keyword evidence="1" id="KW-1133">Transmembrane helix</keyword>
<keyword evidence="1" id="KW-0812">Transmembrane</keyword>
<feature type="domain" description="Nose resistant-to-fluoxetine protein N-terminal" evidence="3">
    <location>
        <begin position="53"/>
        <end position="217"/>
    </location>
</feature>
<feature type="transmembrane region" description="Helical" evidence="1">
    <location>
        <begin position="472"/>
        <end position="491"/>
    </location>
</feature>
<dbReference type="PANTHER" id="PTHR11161:SF0">
    <property type="entry name" value="O-ACYLTRANSFERASE LIKE PROTEIN"/>
    <property type="match status" value="1"/>
</dbReference>
<dbReference type="PANTHER" id="PTHR11161">
    <property type="entry name" value="O-ACYLTRANSFERASE"/>
    <property type="match status" value="1"/>
</dbReference>
<keyword evidence="4" id="KW-1185">Reference proteome</keyword>
<feature type="transmembrane region" description="Helical" evidence="1">
    <location>
        <begin position="627"/>
        <end position="645"/>
    </location>
</feature>
<dbReference type="KEGG" id="goe:100900757"/>
<proteinExistence type="predicted"/>
<evidence type="ECO:0000313" key="5">
    <source>
        <dbReference type="RefSeq" id="XP_003738814.2"/>
    </source>
</evidence>
<feature type="transmembrane region" description="Helical" evidence="1">
    <location>
        <begin position="519"/>
        <end position="538"/>
    </location>
</feature>
<dbReference type="SMART" id="SM00703">
    <property type="entry name" value="NRF"/>
    <property type="match status" value="1"/>
</dbReference>
<feature type="transmembrane region" description="Helical" evidence="1">
    <location>
        <begin position="657"/>
        <end position="679"/>
    </location>
</feature>
<evidence type="ECO:0000313" key="4">
    <source>
        <dbReference type="Proteomes" id="UP000694867"/>
    </source>
</evidence>
<evidence type="ECO:0000256" key="1">
    <source>
        <dbReference type="SAM" id="Phobius"/>
    </source>
</evidence>
<dbReference type="Pfam" id="PF20146">
    <property type="entry name" value="NRF"/>
    <property type="match status" value="1"/>
</dbReference>
<protein>
    <submittedName>
        <fullName evidence="5">O-acyltransferase like protein</fullName>
    </submittedName>
</protein>
<feature type="transmembrane region" description="Helical" evidence="1">
    <location>
        <begin position="591"/>
        <end position="615"/>
    </location>
</feature>
<dbReference type="InterPro" id="IPR006621">
    <property type="entry name" value="Nose-resist-to-fluoxetine_N"/>
</dbReference>
<keyword evidence="2" id="KW-0732">Signal</keyword>
<dbReference type="AlphaFoldDB" id="A0AAJ6QNR1"/>
<dbReference type="Proteomes" id="UP000694867">
    <property type="component" value="Unplaced"/>
</dbReference>
<dbReference type="RefSeq" id="XP_003738814.2">
    <property type="nucleotide sequence ID" value="XM_003738766.2"/>
</dbReference>
<feature type="transmembrane region" description="Helical" evidence="1">
    <location>
        <begin position="236"/>
        <end position="258"/>
    </location>
</feature>
<gene>
    <name evidence="5" type="primary">LOC100900757</name>
</gene>
<feature type="transmembrane region" description="Helical" evidence="1">
    <location>
        <begin position="302"/>
        <end position="320"/>
    </location>
</feature>
<evidence type="ECO:0000256" key="2">
    <source>
        <dbReference type="SAM" id="SignalP"/>
    </source>
</evidence>
<feature type="chain" id="PRO_5042463135" evidence="2">
    <location>
        <begin position="22"/>
        <end position="731"/>
    </location>
</feature>
<dbReference type="GeneID" id="100900757"/>
<sequence>MKEFGLAFLLASFLSSRTCHAFDPMRFNPLKVMHDVEEVVEGFAKYLWVTGLSKPCSTAIQYSIRRFFKLEPWSVALFDSLGKIPPGLMMGTFNSMGHYDECLQVYTELDNETTPFKMQSFDHIAGRYCSVKIVFDGEYWLRRFSNTSSSMTNTTRALIRYMLKEDMYLLYEMNRMVDELPGFLGLCVPSQCTTNDMSRFFGFATPMLRAFAKVNLTFEVGSCKTLQDIEKAEMPILGKVLVTVTFLLVVVCVLSTLIQPARSKDSSALGSFLRCFSVRANARSLVQVDEDPLRRALHGLRGISVLWFITGNFLYLHSMLLTQNMLLLKDKIKDVWISFVLNYSLSEDTIIFVIAVFVSLAFQRRGPDLRSMLTSVSYMMMRVWPLGLFWMTFVVQVLPYVGHGPTWSLEMKRFTRNCSESWWRNVLLINNFWPRKSQCVEQLWFLAFIVQCSLAGLGLLTILYSKRRLGKMLFLDTIVATALVTGVLTLVHESGPTLLLREYRAGARHVYFDEIYTKIYTRGGVFLMGLWAGTQFSEIQNFQLSKFKNILGWFLSLSVIAAMVHSTYFWNQGQHLPGPIVSAIFASTHRLLWILPLIFIIISCATGKADVAAWILSWRIWQFSSRLVYCILLSHAYVIIFSNAVARSPFFFSYDYLSYLALHHIVLTMAVSFVLSLFVERPVVALLKFGKTSRERDNLVIIDMKPALDPILIINKKNATAKGIKNSFELK</sequence>
<feature type="transmembrane region" description="Helical" evidence="1">
    <location>
        <begin position="550"/>
        <end position="571"/>
    </location>
</feature>
<feature type="transmembrane region" description="Helical" evidence="1">
    <location>
        <begin position="340"/>
        <end position="362"/>
    </location>
</feature>
<dbReference type="InterPro" id="IPR052728">
    <property type="entry name" value="O2_lipid_transport_reg"/>
</dbReference>
<feature type="signal peptide" evidence="2">
    <location>
        <begin position="1"/>
        <end position="21"/>
    </location>
</feature>
<feature type="transmembrane region" description="Helical" evidence="1">
    <location>
        <begin position="383"/>
        <end position="402"/>
    </location>
</feature>